<feature type="domain" description="MENTAL" evidence="6">
    <location>
        <begin position="16"/>
        <end position="190"/>
    </location>
</feature>
<feature type="domain" description="START" evidence="5">
    <location>
        <begin position="284"/>
        <end position="432"/>
    </location>
</feature>
<protein>
    <recommendedName>
        <fullName evidence="9">START domain-containing protein</fullName>
    </recommendedName>
</protein>
<evidence type="ECO:0000256" key="4">
    <source>
        <dbReference type="SAM" id="Phobius"/>
    </source>
</evidence>
<feature type="transmembrane region" description="Helical" evidence="4">
    <location>
        <begin position="24"/>
        <end position="44"/>
    </location>
</feature>
<keyword evidence="3 4" id="KW-0472">Membrane</keyword>
<evidence type="ECO:0000259" key="6">
    <source>
        <dbReference type="PROSITE" id="PS51439"/>
    </source>
</evidence>
<dbReference type="Gene3D" id="3.30.530.20">
    <property type="match status" value="1"/>
</dbReference>
<comment type="subcellular location">
    <subcellularLocation>
        <location evidence="1">Membrane</location>
        <topology evidence="1">Multi-pass membrane protein</topology>
    </subcellularLocation>
</comment>
<dbReference type="EMBL" id="LIAE01009564">
    <property type="protein sequence ID" value="PAV69262.1"/>
    <property type="molecule type" value="Genomic_DNA"/>
</dbReference>
<dbReference type="STRING" id="2018661.A0A2A2K5V5"/>
<proteinExistence type="predicted"/>
<dbReference type="AlphaFoldDB" id="A0A2A2K5V5"/>
<dbReference type="OrthoDB" id="5912992at2759"/>
<evidence type="ECO:0000313" key="7">
    <source>
        <dbReference type="EMBL" id="PAV69262.1"/>
    </source>
</evidence>
<dbReference type="SMART" id="SM00234">
    <property type="entry name" value="START"/>
    <property type="match status" value="1"/>
</dbReference>
<dbReference type="GO" id="GO:0008289">
    <property type="term" value="F:lipid binding"/>
    <property type="evidence" value="ECO:0007669"/>
    <property type="project" value="InterPro"/>
</dbReference>
<keyword evidence="2 4" id="KW-0812">Transmembrane</keyword>
<sequence>MSDIEEPLIQQRPTGLSKERRRSIVLSVFDAVFTILLWLISTVTKGDDWRKSFLQEIDITNPNFFKISLFDIVIMGLIRATILITCYAIFPFKHWLPVAVTTGLTSAFIIIKVLFFFSRTQSQLPQYILVLASFAMCWFELYVMPFKYSQRERQYADYSRQDDEESRNVRTPSVQSARRVFRVRERLQGRHAEETTDIEEYRSAIDFSSDDENPHHRKIPKLSEETKLQIVEKLSGAEIYVEQLLREAKLGEWKIISGNSDPIVLAGPENYYCIRTEFKMDPMLLFNAAWKDMLKWNTQLLVGQAIAKIDSTTEIFYSVSAPALKGYVSSRDFLDVRKIHLDSASHIYTGVFVSIDNVAYPPITNKKLIRGINGPSLMRCSNGDVRGEALLEWVMKTDLKGALPRRLMQSSMLTYFRDHVGRLRAYIQQNQHSQSR</sequence>
<name>A0A2A2K5V5_9BILA</name>
<dbReference type="InterPro" id="IPR002913">
    <property type="entry name" value="START_lipid-bd_dom"/>
</dbReference>
<dbReference type="Pfam" id="PF10457">
    <property type="entry name" value="MENTAL"/>
    <property type="match status" value="1"/>
</dbReference>
<evidence type="ECO:0000256" key="2">
    <source>
        <dbReference type="ARBA" id="ARBA00022692"/>
    </source>
</evidence>
<evidence type="ECO:0008006" key="9">
    <source>
        <dbReference type="Google" id="ProtNLM"/>
    </source>
</evidence>
<dbReference type="PANTHER" id="PTHR46121">
    <property type="entry name" value="STEROIDOGENIC ACUTE REGULATORY PROTEIN-LIKE"/>
    <property type="match status" value="1"/>
</dbReference>
<gene>
    <name evidence="7" type="ORF">WR25_05065</name>
</gene>
<dbReference type="Pfam" id="PF01852">
    <property type="entry name" value="START"/>
    <property type="match status" value="1"/>
</dbReference>
<dbReference type="SUPFAM" id="SSF55961">
    <property type="entry name" value="Bet v1-like"/>
    <property type="match status" value="1"/>
</dbReference>
<feature type="transmembrane region" description="Helical" evidence="4">
    <location>
        <begin position="64"/>
        <end position="90"/>
    </location>
</feature>
<evidence type="ECO:0000259" key="5">
    <source>
        <dbReference type="PROSITE" id="PS50848"/>
    </source>
</evidence>
<accession>A0A2A2K5V5</accession>
<dbReference type="GO" id="GO:0005765">
    <property type="term" value="C:lysosomal membrane"/>
    <property type="evidence" value="ECO:0007669"/>
    <property type="project" value="TreeGrafter"/>
</dbReference>
<keyword evidence="4" id="KW-1133">Transmembrane helix</keyword>
<dbReference type="GO" id="GO:0099044">
    <property type="term" value="P:vesicle tethering to endoplasmic reticulum"/>
    <property type="evidence" value="ECO:0007669"/>
    <property type="project" value="TreeGrafter"/>
</dbReference>
<dbReference type="InterPro" id="IPR019498">
    <property type="entry name" value="MENTAL"/>
</dbReference>
<dbReference type="Proteomes" id="UP000218231">
    <property type="component" value="Unassembled WGS sequence"/>
</dbReference>
<feature type="transmembrane region" description="Helical" evidence="4">
    <location>
        <begin position="95"/>
        <end position="118"/>
    </location>
</feature>
<evidence type="ECO:0000256" key="3">
    <source>
        <dbReference type="ARBA" id="ARBA00023136"/>
    </source>
</evidence>
<comment type="caution">
    <text evidence="7">The sequence shown here is derived from an EMBL/GenBank/DDBJ whole genome shotgun (WGS) entry which is preliminary data.</text>
</comment>
<reference evidence="7 8" key="1">
    <citation type="journal article" date="2017" name="Curr. Biol.">
        <title>Genome architecture and evolution of a unichromosomal asexual nematode.</title>
        <authorList>
            <person name="Fradin H."/>
            <person name="Zegar C."/>
            <person name="Gutwein M."/>
            <person name="Lucas J."/>
            <person name="Kovtun M."/>
            <person name="Corcoran D."/>
            <person name="Baugh L.R."/>
            <person name="Kiontke K."/>
            <person name="Gunsalus K."/>
            <person name="Fitch D.H."/>
            <person name="Piano F."/>
        </authorList>
    </citation>
    <scope>NUCLEOTIDE SEQUENCE [LARGE SCALE GENOMIC DNA]</scope>
    <source>
        <strain evidence="7">PF1309</strain>
    </source>
</reference>
<dbReference type="InterPro" id="IPR051869">
    <property type="entry name" value="STARD3"/>
</dbReference>
<dbReference type="PROSITE" id="PS51439">
    <property type="entry name" value="MENTAL"/>
    <property type="match status" value="1"/>
</dbReference>
<organism evidence="7 8">
    <name type="scientific">Diploscapter pachys</name>
    <dbReference type="NCBI Taxonomy" id="2018661"/>
    <lineage>
        <taxon>Eukaryota</taxon>
        <taxon>Metazoa</taxon>
        <taxon>Ecdysozoa</taxon>
        <taxon>Nematoda</taxon>
        <taxon>Chromadorea</taxon>
        <taxon>Rhabditida</taxon>
        <taxon>Rhabditina</taxon>
        <taxon>Rhabditomorpha</taxon>
        <taxon>Rhabditoidea</taxon>
        <taxon>Rhabditidae</taxon>
        <taxon>Diploscapter</taxon>
    </lineage>
</organism>
<feature type="transmembrane region" description="Helical" evidence="4">
    <location>
        <begin position="124"/>
        <end position="143"/>
    </location>
</feature>
<evidence type="ECO:0000313" key="8">
    <source>
        <dbReference type="Proteomes" id="UP000218231"/>
    </source>
</evidence>
<evidence type="ECO:0000256" key="1">
    <source>
        <dbReference type="ARBA" id="ARBA00004141"/>
    </source>
</evidence>
<dbReference type="PROSITE" id="PS50848">
    <property type="entry name" value="START"/>
    <property type="match status" value="1"/>
</dbReference>
<dbReference type="GO" id="GO:0005789">
    <property type="term" value="C:endoplasmic reticulum membrane"/>
    <property type="evidence" value="ECO:0007669"/>
    <property type="project" value="TreeGrafter"/>
</dbReference>
<dbReference type="GO" id="GO:0031902">
    <property type="term" value="C:late endosome membrane"/>
    <property type="evidence" value="ECO:0007669"/>
    <property type="project" value="TreeGrafter"/>
</dbReference>
<dbReference type="InterPro" id="IPR023393">
    <property type="entry name" value="START-like_dom_sf"/>
</dbReference>
<dbReference type="GO" id="GO:0140284">
    <property type="term" value="C:endoplasmic reticulum-endosome membrane contact site"/>
    <property type="evidence" value="ECO:0007669"/>
    <property type="project" value="TreeGrafter"/>
</dbReference>
<dbReference type="PANTHER" id="PTHR46121:SF4">
    <property type="entry name" value="STEROIDOGENIC ACUTE REGULATORY PROTEIN-LIKE"/>
    <property type="match status" value="1"/>
</dbReference>
<keyword evidence="8" id="KW-1185">Reference proteome</keyword>